<feature type="signal peptide" evidence="2">
    <location>
        <begin position="1"/>
        <end position="26"/>
    </location>
</feature>
<proteinExistence type="inferred from homology"/>
<dbReference type="PROSITE" id="PS52016">
    <property type="entry name" value="TONB_DEPENDENT_REC_3"/>
    <property type="match status" value="1"/>
</dbReference>
<dbReference type="Pfam" id="PF07715">
    <property type="entry name" value="Plug"/>
    <property type="match status" value="1"/>
</dbReference>
<dbReference type="RefSeq" id="WP_229668376.1">
    <property type="nucleotide sequence ID" value="NZ_BMLU01000021.1"/>
</dbReference>
<keyword evidence="1" id="KW-0998">Cell outer membrane</keyword>
<dbReference type="InterPro" id="IPR037066">
    <property type="entry name" value="Plug_dom_sf"/>
</dbReference>
<dbReference type="PANTHER" id="PTHR40980">
    <property type="entry name" value="PLUG DOMAIN-CONTAINING PROTEIN"/>
    <property type="match status" value="1"/>
</dbReference>
<keyword evidence="1" id="KW-0812">Transmembrane</keyword>
<dbReference type="InterPro" id="IPR012910">
    <property type="entry name" value="Plug_dom"/>
</dbReference>
<keyword evidence="1" id="KW-1134">Transmembrane beta strand</keyword>
<sequence>MGKSHFASAVSAGVLAFTFVATPAWAQTSQSEDPQTEAGTPDSAAQDIVVTGFRGSLAEAVELKREAVSFRDSIVAEDIGKFPEANVADSMQRIPGVILSRDGGAGTNEGQRVEIRGLPADFVVTTINGAPVRTTSAGSVGSSSRAFNYDVFPSELFGRVDVYKSPLPSLEEGGIGGNVDLQTPRPFDNEGRVIRYNAQYNYNTQSKKWRPRGSLLLSDTWGNFGALFGVAYAKNVNERSGFQSTGGWNSSALGRRPYYSSAANPVPPNTSGPFQFELDLDNPLANFGGLTRSQIENAQLPRFYRVYSSNTERERLGFVGSLQYKNDRGLSP</sequence>
<accession>A0A4V3BSA6</accession>
<feature type="chain" id="PRO_5020205222" evidence="2">
    <location>
        <begin position="27"/>
        <end position="332"/>
    </location>
</feature>
<dbReference type="GO" id="GO:0009279">
    <property type="term" value="C:cell outer membrane"/>
    <property type="evidence" value="ECO:0007669"/>
    <property type="project" value="UniProtKB-SubCell"/>
</dbReference>
<dbReference type="InterPro" id="IPR039426">
    <property type="entry name" value="TonB-dep_rcpt-like"/>
</dbReference>
<dbReference type="SUPFAM" id="SSF56935">
    <property type="entry name" value="Porins"/>
    <property type="match status" value="1"/>
</dbReference>
<evidence type="ECO:0000256" key="2">
    <source>
        <dbReference type="SAM" id="SignalP"/>
    </source>
</evidence>
<dbReference type="EMBL" id="SNWD01000020">
    <property type="protein sequence ID" value="TDN78108.1"/>
    <property type="molecule type" value="Genomic_DNA"/>
</dbReference>
<keyword evidence="4" id="KW-0675">Receptor</keyword>
<keyword evidence="1" id="KW-0813">Transport</keyword>
<evidence type="ECO:0000313" key="4">
    <source>
        <dbReference type="EMBL" id="TDN78108.1"/>
    </source>
</evidence>
<gene>
    <name evidence="4" type="ORF">EV664_12044</name>
</gene>
<comment type="subcellular location">
    <subcellularLocation>
        <location evidence="1">Cell outer membrane</location>
        <topology evidence="1">Multi-pass membrane protein</topology>
    </subcellularLocation>
</comment>
<keyword evidence="2" id="KW-0732">Signal</keyword>
<feature type="domain" description="TonB-dependent receptor plug" evidence="3">
    <location>
        <begin position="65"/>
        <end position="177"/>
    </location>
</feature>
<comment type="similarity">
    <text evidence="1">Belongs to the TonB-dependent receptor family.</text>
</comment>
<evidence type="ECO:0000259" key="3">
    <source>
        <dbReference type="Pfam" id="PF07715"/>
    </source>
</evidence>
<organism evidence="4 5">
    <name type="scientific">Stakelama pacifica</name>
    <dbReference type="NCBI Taxonomy" id="517720"/>
    <lineage>
        <taxon>Bacteria</taxon>
        <taxon>Pseudomonadati</taxon>
        <taxon>Pseudomonadota</taxon>
        <taxon>Alphaproteobacteria</taxon>
        <taxon>Sphingomonadales</taxon>
        <taxon>Sphingomonadaceae</taxon>
        <taxon>Stakelama</taxon>
    </lineage>
</organism>
<dbReference type="Gene3D" id="2.170.130.10">
    <property type="entry name" value="TonB-dependent receptor, plug domain"/>
    <property type="match status" value="1"/>
</dbReference>
<name>A0A4V3BSA6_9SPHN</name>
<dbReference type="PANTHER" id="PTHR40980:SF3">
    <property type="entry name" value="TONB-DEPENDENT RECEPTOR-LIKE BETA-BARREL DOMAIN-CONTAINING PROTEIN"/>
    <property type="match status" value="1"/>
</dbReference>
<protein>
    <submittedName>
        <fullName evidence="4">TonB-dependent receptor</fullName>
    </submittedName>
</protein>
<comment type="caution">
    <text evidence="4">The sequence shown here is derived from an EMBL/GenBank/DDBJ whole genome shotgun (WGS) entry which is preliminary data.</text>
</comment>
<dbReference type="AlphaFoldDB" id="A0A4V3BSA6"/>
<evidence type="ECO:0000256" key="1">
    <source>
        <dbReference type="PROSITE-ProRule" id="PRU01360"/>
    </source>
</evidence>
<keyword evidence="1" id="KW-0472">Membrane</keyword>
<reference evidence="4 5" key="1">
    <citation type="submission" date="2019-03" db="EMBL/GenBank/DDBJ databases">
        <title>Genomic Encyclopedia of Type Strains, Phase IV (KMG-IV): sequencing the most valuable type-strain genomes for metagenomic binning, comparative biology and taxonomic classification.</title>
        <authorList>
            <person name="Goeker M."/>
        </authorList>
    </citation>
    <scope>NUCLEOTIDE SEQUENCE [LARGE SCALE GENOMIC DNA]</scope>
    <source>
        <strain evidence="4 5">DSM 25059</strain>
    </source>
</reference>
<dbReference type="Proteomes" id="UP000295493">
    <property type="component" value="Unassembled WGS sequence"/>
</dbReference>
<evidence type="ECO:0000313" key="5">
    <source>
        <dbReference type="Proteomes" id="UP000295493"/>
    </source>
</evidence>
<keyword evidence="5" id="KW-1185">Reference proteome</keyword>